<keyword evidence="13" id="KW-0675">Receptor</keyword>
<evidence type="ECO:0000256" key="2">
    <source>
        <dbReference type="ARBA" id="ARBA00022448"/>
    </source>
</evidence>
<keyword evidence="7 8" id="KW-0998">Cell outer membrane</keyword>
<proteinExistence type="inferred from homology"/>
<evidence type="ECO:0000256" key="7">
    <source>
        <dbReference type="ARBA" id="ARBA00023237"/>
    </source>
</evidence>
<evidence type="ECO:0000256" key="1">
    <source>
        <dbReference type="ARBA" id="ARBA00004571"/>
    </source>
</evidence>
<evidence type="ECO:0000256" key="4">
    <source>
        <dbReference type="ARBA" id="ARBA00022692"/>
    </source>
</evidence>
<dbReference type="PANTHER" id="PTHR30069:SF57">
    <property type="entry name" value="TONB-DEPENDENT RECEPTOR"/>
    <property type="match status" value="1"/>
</dbReference>
<dbReference type="Proteomes" id="UP000001591">
    <property type="component" value="Chromosome"/>
</dbReference>
<dbReference type="InterPro" id="IPR039426">
    <property type="entry name" value="TonB-dep_rcpt-like"/>
</dbReference>
<protein>
    <submittedName>
        <fullName evidence="13">TonB dependent receptor, putative</fullName>
    </submittedName>
</protein>
<evidence type="ECO:0000259" key="11">
    <source>
        <dbReference type="Pfam" id="PF00593"/>
    </source>
</evidence>
<evidence type="ECO:0000256" key="3">
    <source>
        <dbReference type="ARBA" id="ARBA00022452"/>
    </source>
</evidence>
<dbReference type="GO" id="GO:0009279">
    <property type="term" value="C:cell outer membrane"/>
    <property type="evidence" value="ECO:0007669"/>
    <property type="project" value="UniProtKB-SubCell"/>
</dbReference>
<name>B6IYE7_RHOCS</name>
<dbReference type="PROSITE" id="PS52016">
    <property type="entry name" value="TONB_DEPENDENT_REC_3"/>
    <property type="match status" value="1"/>
</dbReference>
<dbReference type="STRING" id="414684.RC1_3980"/>
<dbReference type="EMBL" id="CP000613">
    <property type="protein sequence ID" value="ACJ01321.1"/>
    <property type="molecule type" value="Genomic_DNA"/>
</dbReference>
<dbReference type="SUPFAM" id="SSF56935">
    <property type="entry name" value="Porins"/>
    <property type="match status" value="1"/>
</dbReference>
<dbReference type="GO" id="GO:0044718">
    <property type="term" value="P:siderophore transmembrane transport"/>
    <property type="evidence" value="ECO:0007669"/>
    <property type="project" value="TreeGrafter"/>
</dbReference>
<dbReference type="KEGG" id="rce:RC1_3980"/>
<comment type="subcellular location">
    <subcellularLocation>
        <location evidence="1 8">Cell outer membrane</location>
        <topology evidence="1 8">Multi-pass membrane protein</topology>
    </subcellularLocation>
</comment>
<sequence>MRKWMGTALAVLAVTDAAAAHEAQAPRPDVEEIVITARARALEAGKLADTIQQTEVVGLGELRATQSAVLSEALQFSPGVRVNNECSMCAVKRVMLNGLGGQHTTFLIDGLPAHTLVSGFYGPDALSMAGVERIEIARGAGASLTAPEAIGGTINIVTQDPTSTGVTVNAAGGSFGYRQGDAVATYASDDGLFRALFSAQHDERDQVDGDDNGVSENPFLENTNYTARASFDPTQGSTVSLRGAYTRSEVFGGPVIGDTTASIGATLDGFRTSPDPSDRLFAGDDVRNRYIGKPWETTEWIETKRKELSGRYFQELTDDLNADLGVSWSKHEQDSFYEGFDYRADNKMLYLTGRLNWSIDADHLLTVGGDRRDETLRSASDAALGNPNYISDSFDYLTNGLFVQHTWTPLRELEVATALRLDWVEADFIDAQRPGTDIDETMVSPRIDLRYQHSDQWTSRVSAGRGYRAPLSFFESDHGILDAGQGFLIEVDELETSTSLTYALSYTGGRLNWTAALAWTAIDNLAALDEVEIDGNAVPVLTQRDETGHAYGGTIDIGYKLTDTLDLSLTLEKFEHDDVMRSIFGVAPIEERAILGLEWHPGAWDIDVNMTWIGPRDLTDYGYEGYEDAGLTIPKSTHADAFVTVDARIEYAVTEDIALYVGGRNLLDYTQVKDEETPLFFKPDGGYDVAYIYGPLRGRELYAGTRFSF</sequence>
<dbReference type="HOGENOM" id="CLU_022656_0_0_5"/>
<dbReference type="GO" id="GO:0015344">
    <property type="term" value="F:siderophore uptake transmembrane transporter activity"/>
    <property type="evidence" value="ECO:0007669"/>
    <property type="project" value="TreeGrafter"/>
</dbReference>
<keyword evidence="2 8" id="KW-0813">Transport</keyword>
<organism evidence="13 14">
    <name type="scientific">Rhodospirillum centenum (strain ATCC 51521 / SW)</name>
    <dbReference type="NCBI Taxonomy" id="414684"/>
    <lineage>
        <taxon>Bacteria</taxon>
        <taxon>Pseudomonadati</taxon>
        <taxon>Pseudomonadota</taxon>
        <taxon>Alphaproteobacteria</taxon>
        <taxon>Rhodospirillales</taxon>
        <taxon>Rhodospirillaceae</taxon>
        <taxon>Rhodospirillum</taxon>
    </lineage>
</organism>
<dbReference type="AlphaFoldDB" id="B6IYE7"/>
<feature type="chain" id="PRO_5002844501" evidence="10">
    <location>
        <begin position="20"/>
        <end position="709"/>
    </location>
</feature>
<keyword evidence="4 8" id="KW-0812">Transmembrane</keyword>
<dbReference type="Gene3D" id="2.40.170.20">
    <property type="entry name" value="TonB-dependent receptor, beta-barrel domain"/>
    <property type="match status" value="1"/>
</dbReference>
<dbReference type="InterPro" id="IPR036942">
    <property type="entry name" value="Beta-barrel_TonB_sf"/>
</dbReference>
<evidence type="ECO:0000313" key="13">
    <source>
        <dbReference type="EMBL" id="ACJ01321.1"/>
    </source>
</evidence>
<dbReference type="Pfam" id="PF00593">
    <property type="entry name" value="TonB_dep_Rec_b-barrel"/>
    <property type="match status" value="1"/>
</dbReference>
<dbReference type="InterPro" id="IPR037066">
    <property type="entry name" value="Plug_dom_sf"/>
</dbReference>
<dbReference type="PANTHER" id="PTHR30069">
    <property type="entry name" value="TONB-DEPENDENT OUTER MEMBRANE RECEPTOR"/>
    <property type="match status" value="1"/>
</dbReference>
<keyword evidence="5 9" id="KW-0798">TonB box</keyword>
<gene>
    <name evidence="13" type="ordered locus">RC1_3980</name>
</gene>
<keyword evidence="3 8" id="KW-1134">Transmembrane beta strand</keyword>
<evidence type="ECO:0000256" key="5">
    <source>
        <dbReference type="ARBA" id="ARBA00023077"/>
    </source>
</evidence>
<evidence type="ECO:0000313" key="14">
    <source>
        <dbReference type="Proteomes" id="UP000001591"/>
    </source>
</evidence>
<dbReference type="InterPro" id="IPR012910">
    <property type="entry name" value="Plug_dom"/>
</dbReference>
<feature type="domain" description="TonB-dependent receptor plug" evidence="12">
    <location>
        <begin position="47"/>
        <end position="153"/>
    </location>
</feature>
<feature type="domain" description="TonB-dependent receptor-like beta-barrel" evidence="11">
    <location>
        <begin position="270"/>
        <end position="666"/>
    </location>
</feature>
<dbReference type="eggNOG" id="COG4771">
    <property type="taxonomic scope" value="Bacteria"/>
</dbReference>
<feature type="signal peptide" evidence="10">
    <location>
        <begin position="1"/>
        <end position="19"/>
    </location>
</feature>
<dbReference type="OrthoDB" id="9760333at2"/>
<evidence type="ECO:0000259" key="12">
    <source>
        <dbReference type="Pfam" id="PF07715"/>
    </source>
</evidence>
<dbReference type="InterPro" id="IPR000531">
    <property type="entry name" value="Beta-barrel_TonB"/>
</dbReference>
<keyword evidence="6 8" id="KW-0472">Membrane</keyword>
<keyword evidence="10" id="KW-0732">Signal</keyword>
<reference evidence="13 14" key="1">
    <citation type="journal article" date="2010" name="BMC Genomics">
        <title>Metabolic flexibility revealed in the genome of the cyst-forming alpha-1 proteobacterium Rhodospirillum centenum.</title>
        <authorList>
            <person name="Lu Y.K."/>
            <person name="Marden J."/>
            <person name="Han M."/>
            <person name="Swingley W.D."/>
            <person name="Mastrian S.D."/>
            <person name="Chowdhury S.R."/>
            <person name="Hao J."/>
            <person name="Helmy T."/>
            <person name="Kim S."/>
            <person name="Kurdoglu A.A."/>
            <person name="Matthies H.J."/>
            <person name="Rollo D."/>
            <person name="Stothard P."/>
            <person name="Blankenship R.E."/>
            <person name="Bauer C.E."/>
            <person name="Touchman J.W."/>
        </authorList>
    </citation>
    <scope>NUCLEOTIDE SEQUENCE [LARGE SCALE GENOMIC DNA]</scope>
    <source>
        <strain evidence="14">ATCC 51521 / SW</strain>
    </source>
</reference>
<evidence type="ECO:0000256" key="8">
    <source>
        <dbReference type="PROSITE-ProRule" id="PRU01360"/>
    </source>
</evidence>
<dbReference type="Pfam" id="PF07715">
    <property type="entry name" value="Plug"/>
    <property type="match status" value="1"/>
</dbReference>
<evidence type="ECO:0000256" key="10">
    <source>
        <dbReference type="SAM" id="SignalP"/>
    </source>
</evidence>
<accession>B6IYE7</accession>
<evidence type="ECO:0000256" key="9">
    <source>
        <dbReference type="RuleBase" id="RU003357"/>
    </source>
</evidence>
<evidence type="ECO:0000256" key="6">
    <source>
        <dbReference type="ARBA" id="ARBA00023136"/>
    </source>
</evidence>
<comment type="similarity">
    <text evidence="8 9">Belongs to the TonB-dependent receptor family.</text>
</comment>
<keyword evidence="14" id="KW-1185">Reference proteome</keyword>
<dbReference type="Gene3D" id="2.170.130.10">
    <property type="entry name" value="TonB-dependent receptor, plug domain"/>
    <property type="match status" value="1"/>
</dbReference>